<proteinExistence type="predicted"/>
<dbReference type="EMBL" id="CP031165">
    <property type="protein sequence ID" value="AXV06332.1"/>
    <property type="molecule type" value="Genomic_DNA"/>
</dbReference>
<evidence type="ECO:0000256" key="1">
    <source>
        <dbReference type="SAM" id="MobiDB-lite"/>
    </source>
</evidence>
<feature type="region of interest" description="Disordered" evidence="1">
    <location>
        <begin position="110"/>
        <end position="132"/>
    </location>
</feature>
<name>A0A346XVT5_9ACTN</name>
<dbReference type="KEGG" id="euz:DVS28_a1640"/>
<accession>A0A346XVT5</accession>
<dbReference type="AlphaFoldDB" id="A0A346XVT5"/>
<evidence type="ECO:0000313" key="4">
    <source>
        <dbReference type="Proteomes" id="UP000264006"/>
    </source>
</evidence>
<dbReference type="PANTHER" id="PTHR47708:SF2">
    <property type="entry name" value="SI:CH73-132F6.5"/>
    <property type="match status" value="1"/>
</dbReference>
<evidence type="ECO:0000259" key="2">
    <source>
        <dbReference type="Pfam" id="PF23544"/>
    </source>
</evidence>
<dbReference type="RefSeq" id="WP_216826472.1">
    <property type="nucleotide sequence ID" value="NZ_CP031165.1"/>
</dbReference>
<keyword evidence="4" id="KW-1185">Reference proteome</keyword>
<reference evidence="3 4" key="1">
    <citation type="submission" date="2018-09" db="EMBL/GenBank/DDBJ databases">
        <title>Complete genome sequence of Euzebya sp. DY32-46 isolated from seawater of Pacific Ocean.</title>
        <authorList>
            <person name="Xu L."/>
            <person name="Wu Y.-H."/>
            <person name="Xu X.-W."/>
        </authorList>
    </citation>
    <scope>NUCLEOTIDE SEQUENCE [LARGE SCALE GENOMIC DNA]</scope>
    <source>
        <strain evidence="3 4">DY32-46</strain>
    </source>
</reference>
<protein>
    <recommendedName>
        <fullName evidence="2">AtuA-like ferredoxin-fold domain-containing protein</fullName>
    </recommendedName>
</protein>
<dbReference type="Pfam" id="PF23544">
    <property type="entry name" value="AtuA_ferredoxin"/>
    <property type="match status" value="1"/>
</dbReference>
<dbReference type="PANTHER" id="PTHR47708">
    <property type="match status" value="1"/>
</dbReference>
<dbReference type="InterPro" id="IPR056362">
    <property type="entry name" value="AtuA-like_ferredoxin_dom"/>
</dbReference>
<evidence type="ECO:0000313" key="3">
    <source>
        <dbReference type="EMBL" id="AXV06332.1"/>
    </source>
</evidence>
<dbReference type="Proteomes" id="UP000264006">
    <property type="component" value="Chromosome"/>
</dbReference>
<organism evidence="3 4">
    <name type="scientific">Euzebya pacifica</name>
    <dbReference type="NCBI Taxonomy" id="1608957"/>
    <lineage>
        <taxon>Bacteria</taxon>
        <taxon>Bacillati</taxon>
        <taxon>Actinomycetota</taxon>
        <taxon>Nitriliruptoria</taxon>
        <taxon>Euzebyales</taxon>
    </lineage>
</organism>
<feature type="domain" description="AtuA-like ferredoxin-fold" evidence="2">
    <location>
        <begin position="8"/>
        <end position="104"/>
    </location>
</feature>
<sequence>MTDTTILIDRLAFARPGDKGNDSDITVFARSQAAYDHLVEVLTADVVKAHYGPLVQGEVTRWEVPKVRALKFLARDALAGGGPSSLRADNLGKALAGAVLRLEVPAPHALADAHPPRRSPADPWSDNAWNIT</sequence>
<gene>
    <name evidence="3" type="ORF">DVS28_a1640</name>
</gene>